<dbReference type="InterPro" id="IPR047057">
    <property type="entry name" value="MerR_fam"/>
</dbReference>
<dbReference type="InterPro" id="IPR000551">
    <property type="entry name" value="MerR-type_HTH_dom"/>
</dbReference>
<dbReference type="PROSITE" id="PS50937">
    <property type="entry name" value="HTH_MERR_2"/>
    <property type="match status" value="1"/>
</dbReference>
<dbReference type="Pfam" id="PF13411">
    <property type="entry name" value="MerR_1"/>
    <property type="match status" value="1"/>
</dbReference>
<dbReference type="GO" id="GO:0003677">
    <property type="term" value="F:DNA binding"/>
    <property type="evidence" value="ECO:0007669"/>
    <property type="project" value="UniProtKB-KW"/>
</dbReference>
<dbReference type="InterPro" id="IPR001932">
    <property type="entry name" value="PPM-type_phosphatase-like_dom"/>
</dbReference>
<evidence type="ECO:0000259" key="3">
    <source>
        <dbReference type="PROSITE" id="PS51746"/>
    </source>
</evidence>
<dbReference type="Proteomes" id="UP000199375">
    <property type="component" value="Unassembled WGS sequence"/>
</dbReference>
<reference evidence="4 5" key="1">
    <citation type="submission" date="2016-06" db="EMBL/GenBank/DDBJ databases">
        <authorList>
            <person name="Kjaerup R.B."/>
            <person name="Dalgaard T.S."/>
            <person name="Juul-Madsen H.R."/>
        </authorList>
    </citation>
    <scope>NUCLEOTIDE SEQUENCE [LARGE SCALE GENOMIC DNA]</scope>
    <source>
        <strain evidence="4 5">DSM 45626</strain>
    </source>
</reference>
<dbReference type="CDD" id="cd00143">
    <property type="entry name" value="PP2Cc"/>
    <property type="match status" value="1"/>
</dbReference>
<dbReference type="SUPFAM" id="SSF46955">
    <property type="entry name" value="Putative DNA-binding domain"/>
    <property type="match status" value="1"/>
</dbReference>
<evidence type="ECO:0000259" key="2">
    <source>
        <dbReference type="PROSITE" id="PS50937"/>
    </source>
</evidence>
<accession>A0A1C4YJ56</accession>
<dbReference type="GO" id="GO:0003700">
    <property type="term" value="F:DNA-binding transcription factor activity"/>
    <property type="evidence" value="ECO:0007669"/>
    <property type="project" value="InterPro"/>
</dbReference>
<dbReference type="SMART" id="SM00331">
    <property type="entry name" value="PP2C_SIG"/>
    <property type="match status" value="1"/>
</dbReference>
<dbReference type="InterPro" id="IPR036457">
    <property type="entry name" value="PPM-type-like_dom_sf"/>
</dbReference>
<keyword evidence="1" id="KW-0238">DNA-binding</keyword>
<feature type="domain" description="HTH merR-type" evidence="2">
    <location>
        <begin position="3"/>
        <end position="73"/>
    </location>
</feature>
<dbReference type="PROSITE" id="PS51746">
    <property type="entry name" value="PPM_2"/>
    <property type="match status" value="1"/>
</dbReference>
<dbReference type="Gene3D" id="3.60.40.10">
    <property type="entry name" value="PPM-type phosphatase domain"/>
    <property type="match status" value="1"/>
</dbReference>
<dbReference type="SMART" id="SM00332">
    <property type="entry name" value="PP2Cc"/>
    <property type="match status" value="1"/>
</dbReference>
<gene>
    <name evidence="4" type="ORF">GA0070558_1502</name>
</gene>
<evidence type="ECO:0000256" key="1">
    <source>
        <dbReference type="ARBA" id="ARBA00023125"/>
    </source>
</evidence>
<dbReference type="EMBL" id="FMCW01000050">
    <property type="protein sequence ID" value="SCF20676.1"/>
    <property type="molecule type" value="Genomic_DNA"/>
</dbReference>
<organism evidence="4 5">
    <name type="scientific">Micromonospora haikouensis</name>
    <dbReference type="NCBI Taxonomy" id="686309"/>
    <lineage>
        <taxon>Bacteria</taxon>
        <taxon>Bacillati</taxon>
        <taxon>Actinomycetota</taxon>
        <taxon>Actinomycetes</taxon>
        <taxon>Micromonosporales</taxon>
        <taxon>Micromonosporaceae</taxon>
        <taxon>Micromonospora</taxon>
    </lineage>
</organism>
<dbReference type="CDD" id="cd01107">
    <property type="entry name" value="HTH_BmrR"/>
    <property type="match status" value="1"/>
</dbReference>
<dbReference type="InterPro" id="IPR009061">
    <property type="entry name" value="DNA-bd_dom_put_sf"/>
</dbReference>
<evidence type="ECO:0000313" key="4">
    <source>
        <dbReference type="EMBL" id="SCF20676.1"/>
    </source>
</evidence>
<name>A0A1C4YJ56_9ACTN</name>
<proteinExistence type="predicted"/>
<evidence type="ECO:0000313" key="5">
    <source>
        <dbReference type="Proteomes" id="UP000199375"/>
    </source>
</evidence>
<dbReference type="PANTHER" id="PTHR30204:SF97">
    <property type="entry name" value="MERR FAMILY REGULATORY PROTEIN"/>
    <property type="match status" value="1"/>
</dbReference>
<dbReference type="SUPFAM" id="SSF81606">
    <property type="entry name" value="PP2C-like"/>
    <property type="match status" value="1"/>
</dbReference>
<feature type="domain" description="PPM-type phosphatase" evidence="3">
    <location>
        <begin position="122"/>
        <end position="351"/>
    </location>
</feature>
<dbReference type="Gene3D" id="1.10.1660.10">
    <property type="match status" value="1"/>
</dbReference>
<dbReference type="PANTHER" id="PTHR30204">
    <property type="entry name" value="REDOX-CYCLING DRUG-SENSING TRANSCRIPTIONAL ACTIVATOR SOXR"/>
    <property type="match status" value="1"/>
</dbReference>
<dbReference type="SMART" id="SM00422">
    <property type="entry name" value="HTH_MERR"/>
    <property type="match status" value="1"/>
</dbReference>
<dbReference type="Pfam" id="PF13672">
    <property type="entry name" value="PP2C_2"/>
    <property type="match status" value="1"/>
</dbReference>
<dbReference type="RefSeq" id="WP_077936907.1">
    <property type="nucleotide sequence ID" value="NZ_FMCW01000050.1"/>
</dbReference>
<sequence length="354" mass="36934">MGLLTIGGFARAARLTPKALRLYDELGLLRPAAVDPESGYRLYDPAQLERARLIASLRRIGMPLAEIGAVCGLRPEAAAEAVDAYWRRVTADTAERGRLATLLVGNLSGKGSVVDHHTLAVRHATRCEIGAARDSNEDAAYADERLLAVADGMRGPGGAAASAAAIDVLRALEPADMPATELLALLADGVDEAHRAVRGLAVDPHQPVTTLTALLRSGSRVALVHVGDSRAYLLRDGELHRLTRDHTYVQSLVDAGRLAPEAVAAHPQRAVLVRAVGAGGEHVEADLGLRDARAGDRYLLCSDGLSAVVDPAAVREALGEVGGPDEAADRLVALAYAVGAPDNVACVVADVVAV</sequence>
<dbReference type="AlphaFoldDB" id="A0A1C4YJ56"/>
<dbReference type="PROSITE" id="PS00552">
    <property type="entry name" value="HTH_MERR_1"/>
    <property type="match status" value="1"/>
</dbReference>
<protein>
    <submittedName>
        <fullName evidence="4">Serine/threonine protein phosphatase PrpC</fullName>
    </submittedName>
</protein>